<feature type="chain" id="PRO_5007284911" evidence="1">
    <location>
        <begin position="24"/>
        <end position="121"/>
    </location>
</feature>
<dbReference type="AlphaFoldDB" id="A0A131YFB3"/>
<organism evidence="2">
    <name type="scientific">Rhipicephalus appendiculatus</name>
    <name type="common">Brown ear tick</name>
    <dbReference type="NCBI Taxonomy" id="34631"/>
    <lineage>
        <taxon>Eukaryota</taxon>
        <taxon>Metazoa</taxon>
        <taxon>Ecdysozoa</taxon>
        <taxon>Arthropoda</taxon>
        <taxon>Chelicerata</taxon>
        <taxon>Arachnida</taxon>
        <taxon>Acari</taxon>
        <taxon>Parasitiformes</taxon>
        <taxon>Ixodida</taxon>
        <taxon>Ixodoidea</taxon>
        <taxon>Ixodidae</taxon>
        <taxon>Rhipicephalinae</taxon>
        <taxon>Rhipicephalus</taxon>
        <taxon>Rhipicephalus</taxon>
    </lineage>
</organism>
<evidence type="ECO:0000313" key="2">
    <source>
        <dbReference type="EMBL" id="JAP77617.1"/>
    </source>
</evidence>
<name>A0A131YFB3_RHIAP</name>
<dbReference type="EMBL" id="GEDV01010940">
    <property type="protein sequence ID" value="JAP77617.1"/>
    <property type="molecule type" value="Transcribed_RNA"/>
</dbReference>
<keyword evidence="1" id="KW-0732">Signal</keyword>
<accession>A0A131YFB3</accession>
<sequence length="121" mass="13718">MPTSFPWVKLLLFSCLLVVFCAGEKVRMKNGVECKGELYIPFKPCVRYCRVRWMLIVPKYQEQQVADGTKCRRLLILRGVCMNGRCVKPTGAVTKPPRMNFTAIMMTAEATSTTPAPLRND</sequence>
<evidence type="ECO:0000256" key="1">
    <source>
        <dbReference type="SAM" id="SignalP"/>
    </source>
</evidence>
<proteinExistence type="predicted"/>
<feature type="signal peptide" evidence="1">
    <location>
        <begin position="1"/>
        <end position="23"/>
    </location>
</feature>
<protein>
    <submittedName>
        <fullName evidence="2">Basic tail secreted protein</fullName>
    </submittedName>
</protein>
<reference evidence="2" key="1">
    <citation type="journal article" date="2016" name="Ticks Tick Borne Dis.">
        <title>De novo assembly and annotation of the salivary gland transcriptome of Rhipicephalus appendiculatus male and female ticks during blood feeding.</title>
        <authorList>
            <person name="de Castro M.H."/>
            <person name="de Klerk D."/>
            <person name="Pienaar R."/>
            <person name="Latif A.A."/>
            <person name="Rees D.J."/>
            <person name="Mans B.J."/>
        </authorList>
    </citation>
    <scope>NUCLEOTIDE SEQUENCE</scope>
    <source>
        <tissue evidence="2">Salivary glands</tissue>
    </source>
</reference>